<feature type="compositionally biased region" description="Basic and acidic residues" evidence="1">
    <location>
        <begin position="412"/>
        <end position="445"/>
    </location>
</feature>
<dbReference type="EMBL" id="MRCY01000322">
    <property type="protein sequence ID" value="RKK89520.1"/>
    <property type="molecule type" value="Genomic_DNA"/>
</dbReference>
<dbReference type="VEuPathDB" id="FungiDB:FOC1_g10000938"/>
<gene>
    <name evidence="3" type="ORF">BFJ68_g16688</name>
</gene>
<evidence type="ECO:0000259" key="2">
    <source>
        <dbReference type="Pfam" id="PF13391"/>
    </source>
</evidence>
<comment type="caution">
    <text evidence="3">The sequence shown here is derived from an EMBL/GenBank/DDBJ whole genome shotgun (WGS) entry which is preliminary data.</text>
</comment>
<evidence type="ECO:0000256" key="1">
    <source>
        <dbReference type="SAM" id="MobiDB-lite"/>
    </source>
</evidence>
<feature type="region of interest" description="Disordered" evidence="1">
    <location>
        <begin position="145"/>
        <end position="214"/>
    </location>
</feature>
<dbReference type="OrthoDB" id="2142759at2759"/>
<accession>A0A420QKM0</accession>
<dbReference type="Proteomes" id="UP000285860">
    <property type="component" value="Unassembled WGS sequence"/>
</dbReference>
<name>A0A420QKM0_FUSOX</name>
<dbReference type="VEuPathDB" id="FungiDB:FOZG_17420"/>
<feature type="region of interest" description="Disordered" evidence="1">
    <location>
        <begin position="386"/>
        <end position="464"/>
    </location>
</feature>
<dbReference type="InterPro" id="IPR003615">
    <property type="entry name" value="HNH_nuc"/>
</dbReference>
<sequence length="541" mass="60679">MSTASITPVRRALGWNLVFLAGSQAEKFAGVFSPPGSDTLTYRHIIDEFRLCFDFATVSRTTDFWHDIAFFQAGIQGGLRRPVPNNATGRIISGSGLDAPVETLPFTDVSEMMSTPSVTRMHVVRHNDCNLNVSDPLETHIQEGCAQHIPVPTRRREPRYLPPNKSSKDPKFTQLPYRKTIRAKSQSPSKSPKRSASGSVSPTKDIPEDGDVTELITPPGLEMDIENAKQQISSFRSSCLSSSRACAVTGKGRSWFGDSTVGPTVQACHIVPQQQYHTYPTPQDPNMENPYSSERLRQAWQFTWSVKNGILLLSHLHELFDARLFSIHPETFKIRVFVPYDVILEYHGREAVISWEVDTRALRHHYDMCCIENMTAQMPPWSEDVVISQPQTPSVKSGAMSPFEAGPHVPKIAHDRGREGKTPDESGDPTKKPRRDEPKETDDKSVQYVSSTTDDLSGISRRDSTVALPDSVSGKNLKRTLEEQGEVDTKRQRVLLDDEYSDYGSDVELQTRLGYWPGCITPDNSQEFLSDVNYLLQRLIQ</sequence>
<dbReference type="VEuPathDB" id="FungiDB:FOMG_17523"/>
<evidence type="ECO:0000313" key="4">
    <source>
        <dbReference type="Proteomes" id="UP000285860"/>
    </source>
</evidence>
<feature type="domain" description="HNH nuclease" evidence="2">
    <location>
        <begin position="246"/>
        <end position="328"/>
    </location>
</feature>
<dbReference type="AlphaFoldDB" id="A0A420QKM0"/>
<feature type="compositionally biased region" description="Low complexity" evidence="1">
    <location>
        <begin position="184"/>
        <end position="202"/>
    </location>
</feature>
<protein>
    <recommendedName>
        <fullName evidence="2">HNH nuclease domain-containing protein</fullName>
    </recommendedName>
</protein>
<organism evidence="3 4">
    <name type="scientific">Fusarium oxysporum</name>
    <name type="common">Fusarium vascular wilt</name>
    <dbReference type="NCBI Taxonomy" id="5507"/>
    <lineage>
        <taxon>Eukaryota</taxon>
        <taxon>Fungi</taxon>
        <taxon>Dikarya</taxon>
        <taxon>Ascomycota</taxon>
        <taxon>Pezizomycotina</taxon>
        <taxon>Sordariomycetes</taxon>
        <taxon>Hypocreomycetidae</taxon>
        <taxon>Hypocreales</taxon>
        <taxon>Nectriaceae</taxon>
        <taxon>Fusarium</taxon>
        <taxon>Fusarium oxysporum species complex</taxon>
    </lineage>
</organism>
<evidence type="ECO:0000313" key="3">
    <source>
        <dbReference type="EMBL" id="RKK89520.1"/>
    </source>
</evidence>
<dbReference type="VEuPathDB" id="FungiDB:HZS61_007269"/>
<proteinExistence type="predicted"/>
<dbReference type="Pfam" id="PF13391">
    <property type="entry name" value="HNH_2"/>
    <property type="match status" value="1"/>
</dbReference>
<dbReference type="VEuPathDB" id="FungiDB:FOXG_21547"/>
<reference evidence="3 4" key="1">
    <citation type="journal article" date="2018" name="Sci. Rep.">
        <title>Characterisation of pathogen-specific regions and novel effector candidates in Fusarium oxysporum f. sp. cepae.</title>
        <authorList>
            <person name="Armitage A.D."/>
            <person name="Taylor A."/>
            <person name="Sobczyk M.K."/>
            <person name="Baxter L."/>
            <person name="Greenfield B.P."/>
            <person name="Bates H.J."/>
            <person name="Wilson F."/>
            <person name="Jackson A.C."/>
            <person name="Ott S."/>
            <person name="Harrison R.J."/>
            <person name="Clarkson J.P."/>
        </authorList>
    </citation>
    <scope>NUCLEOTIDE SEQUENCE [LARGE SCALE GENOMIC DNA]</scope>
    <source>
        <strain evidence="3 4">Fo_A28</strain>
    </source>
</reference>